<dbReference type="GO" id="GO:0005886">
    <property type="term" value="C:plasma membrane"/>
    <property type="evidence" value="ECO:0007669"/>
    <property type="project" value="UniProtKB-SubCell"/>
</dbReference>
<dbReference type="PANTHER" id="PTHR24228:SF72">
    <property type="entry name" value="G-PROTEIN COUPLED RECEPTORS FAMILY 1 PROFILE DOMAIN-CONTAINING PROTEIN"/>
    <property type="match status" value="1"/>
</dbReference>
<dbReference type="EMBL" id="JAIZAY010000021">
    <property type="protein sequence ID" value="KAJ8021691.1"/>
    <property type="molecule type" value="Genomic_DNA"/>
</dbReference>
<dbReference type="SMART" id="SM01381">
    <property type="entry name" value="7TM_GPCR_Srsx"/>
    <property type="match status" value="1"/>
</dbReference>
<keyword evidence="8" id="KW-0807">Transducer</keyword>
<keyword evidence="13" id="KW-1185">Reference proteome</keyword>
<keyword evidence="3 10" id="KW-0812">Transmembrane</keyword>
<feature type="transmembrane region" description="Helical" evidence="10">
    <location>
        <begin position="49"/>
        <end position="73"/>
    </location>
</feature>
<feature type="transmembrane region" description="Helical" evidence="10">
    <location>
        <begin position="264"/>
        <end position="285"/>
    </location>
</feature>
<sequence length="338" mass="36548">MTYKFDDYPAQQIIVAILVCIAAVTGLLGNILVLVAIGLSRKLHNKTNAFVTSLAACNLLTCLTIPYHMATIIGDPPKNLGACKFFAGVLISTQIVSLITLTLIAVLRALLVCGKQSTFDKIYTKRNVGVMIALSWVVPFLAVFVASAARWAPLAFNERYSICIVETSKSGLASLVAGIVVGLPSLVIIVACHSLIFFRVAESSAKFRGNTTDNNASHQHSPSEQTRSENERKINRTLFIVVCAFVISVLPFSIAIISPNINAAIPWCAVLLMSNSAMNPIIYGLHHPEFHKVFQNYFTCKICRGVRMILSAFGTLTSNVNSSSGANTMQETNTTSCA</sequence>
<dbReference type="PANTHER" id="PTHR24228">
    <property type="entry name" value="B2 BRADYKININ RECEPTOR/ANGIOTENSIN II RECEPTOR"/>
    <property type="match status" value="1"/>
</dbReference>
<evidence type="ECO:0000256" key="8">
    <source>
        <dbReference type="ARBA" id="ARBA00023224"/>
    </source>
</evidence>
<evidence type="ECO:0000256" key="1">
    <source>
        <dbReference type="ARBA" id="ARBA00004651"/>
    </source>
</evidence>
<keyword evidence="4 10" id="KW-1133">Transmembrane helix</keyword>
<keyword evidence="5" id="KW-0297">G-protein coupled receptor</keyword>
<dbReference type="Gene3D" id="1.20.1070.10">
    <property type="entry name" value="Rhodopsin 7-helix transmembrane proteins"/>
    <property type="match status" value="1"/>
</dbReference>
<dbReference type="GO" id="GO:0004930">
    <property type="term" value="F:G protein-coupled receptor activity"/>
    <property type="evidence" value="ECO:0007669"/>
    <property type="project" value="UniProtKB-KW"/>
</dbReference>
<feature type="transmembrane region" description="Helical" evidence="10">
    <location>
        <begin position="172"/>
        <end position="198"/>
    </location>
</feature>
<feature type="transmembrane region" description="Helical" evidence="10">
    <location>
        <begin position="128"/>
        <end position="152"/>
    </location>
</feature>
<feature type="transmembrane region" description="Helical" evidence="10">
    <location>
        <begin position="85"/>
        <end position="107"/>
    </location>
</feature>
<evidence type="ECO:0000313" key="13">
    <source>
        <dbReference type="Proteomes" id="UP001152320"/>
    </source>
</evidence>
<dbReference type="Pfam" id="PF00001">
    <property type="entry name" value="7tm_1"/>
    <property type="match status" value="1"/>
</dbReference>
<dbReference type="OrthoDB" id="10044919at2759"/>
<dbReference type="PROSITE" id="PS50262">
    <property type="entry name" value="G_PROTEIN_RECEP_F1_2"/>
    <property type="match status" value="1"/>
</dbReference>
<dbReference type="PRINTS" id="PR00237">
    <property type="entry name" value="GPCRRHODOPSN"/>
</dbReference>
<feature type="transmembrane region" description="Helical" evidence="10">
    <location>
        <begin position="12"/>
        <end position="37"/>
    </location>
</feature>
<protein>
    <submittedName>
        <fullName evidence="12">Trace amine-associated receptor 6</fullName>
    </submittedName>
</protein>
<evidence type="ECO:0000256" key="9">
    <source>
        <dbReference type="SAM" id="MobiDB-lite"/>
    </source>
</evidence>
<evidence type="ECO:0000256" key="6">
    <source>
        <dbReference type="ARBA" id="ARBA00023136"/>
    </source>
</evidence>
<name>A0A9Q0YMQ1_HOLLE</name>
<evidence type="ECO:0000256" key="5">
    <source>
        <dbReference type="ARBA" id="ARBA00023040"/>
    </source>
</evidence>
<evidence type="ECO:0000256" key="2">
    <source>
        <dbReference type="ARBA" id="ARBA00022475"/>
    </source>
</evidence>
<evidence type="ECO:0000256" key="3">
    <source>
        <dbReference type="ARBA" id="ARBA00022692"/>
    </source>
</evidence>
<dbReference type="CDD" id="cd00637">
    <property type="entry name" value="7tm_classA_rhodopsin-like"/>
    <property type="match status" value="1"/>
</dbReference>
<keyword evidence="2" id="KW-1003">Cell membrane</keyword>
<dbReference type="InterPro" id="IPR000276">
    <property type="entry name" value="GPCR_Rhodpsn"/>
</dbReference>
<evidence type="ECO:0000313" key="12">
    <source>
        <dbReference type="EMBL" id="KAJ8021691.1"/>
    </source>
</evidence>
<reference evidence="12" key="1">
    <citation type="submission" date="2021-10" db="EMBL/GenBank/DDBJ databases">
        <title>Tropical sea cucumber genome reveals ecological adaptation and Cuvierian tubules defense mechanism.</title>
        <authorList>
            <person name="Chen T."/>
        </authorList>
    </citation>
    <scope>NUCLEOTIDE SEQUENCE</scope>
    <source>
        <strain evidence="12">Nanhai2018</strain>
        <tissue evidence="12">Muscle</tissue>
    </source>
</reference>
<proteinExistence type="predicted"/>
<feature type="domain" description="G-protein coupled receptors family 1 profile" evidence="11">
    <location>
        <begin position="29"/>
        <end position="283"/>
    </location>
</feature>
<keyword evidence="7 12" id="KW-0675">Receptor</keyword>
<keyword evidence="6 10" id="KW-0472">Membrane</keyword>
<dbReference type="InterPro" id="IPR017452">
    <property type="entry name" value="GPCR_Rhodpsn_7TM"/>
</dbReference>
<comment type="caution">
    <text evidence="12">The sequence shown here is derived from an EMBL/GenBank/DDBJ whole genome shotgun (WGS) entry which is preliminary data.</text>
</comment>
<evidence type="ECO:0000256" key="4">
    <source>
        <dbReference type="ARBA" id="ARBA00022989"/>
    </source>
</evidence>
<feature type="compositionally biased region" description="Polar residues" evidence="9">
    <location>
        <begin position="210"/>
        <end position="225"/>
    </location>
</feature>
<organism evidence="12 13">
    <name type="scientific">Holothuria leucospilota</name>
    <name type="common">Black long sea cucumber</name>
    <name type="synonym">Mertensiothuria leucospilota</name>
    <dbReference type="NCBI Taxonomy" id="206669"/>
    <lineage>
        <taxon>Eukaryota</taxon>
        <taxon>Metazoa</taxon>
        <taxon>Echinodermata</taxon>
        <taxon>Eleutherozoa</taxon>
        <taxon>Echinozoa</taxon>
        <taxon>Holothuroidea</taxon>
        <taxon>Aspidochirotacea</taxon>
        <taxon>Aspidochirotida</taxon>
        <taxon>Holothuriidae</taxon>
        <taxon>Holothuria</taxon>
    </lineage>
</organism>
<evidence type="ECO:0000256" key="7">
    <source>
        <dbReference type="ARBA" id="ARBA00023170"/>
    </source>
</evidence>
<evidence type="ECO:0000259" key="11">
    <source>
        <dbReference type="PROSITE" id="PS50262"/>
    </source>
</evidence>
<dbReference type="Proteomes" id="UP001152320">
    <property type="component" value="Chromosome 21"/>
</dbReference>
<dbReference type="AlphaFoldDB" id="A0A9Q0YMQ1"/>
<evidence type="ECO:0000256" key="10">
    <source>
        <dbReference type="SAM" id="Phobius"/>
    </source>
</evidence>
<feature type="transmembrane region" description="Helical" evidence="10">
    <location>
        <begin position="237"/>
        <end position="258"/>
    </location>
</feature>
<feature type="region of interest" description="Disordered" evidence="9">
    <location>
        <begin position="210"/>
        <end position="229"/>
    </location>
</feature>
<accession>A0A9Q0YMQ1</accession>
<comment type="subcellular location">
    <subcellularLocation>
        <location evidence="1">Cell membrane</location>
        <topology evidence="1">Multi-pass membrane protein</topology>
    </subcellularLocation>
</comment>
<dbReference type="SUPFAM" id="SSF81321">
    <property type="entry name" value="Family A G protein-coupled receptor-like"/>
    <property type="match status" value="1"/>
</dbReference>
<gene>
    <name evidence="12" type="ORF">HOLleu_38967</name>
</gene>